<evidence type="ECO:0000313" key="2">
    <source>
        <dbReference type="EMBL" id="KAG9446226.1"/>
    </source>
</evidence>
<dbReference type="Pfam" id="PF03478">
    <property type="entry name" value="Beta-prop_KIB1-4"/>
    <property type="match status" value="1"/>
</dbReference>
<protein>
    <recommendedName>
        <fullName evidence="1">KIB1-4 beta-propeller domain-containing protein</fullName>
    </recommendedName>
</protein>
<keyword evidence="3" id="KW-1185">Reference proteome</keyword>
<feature type="domain" description="KIB1-4 beta-propeller" evidence="1">
    <location>
        <begin position="3"/>
        <end position="157"/>
    </location>
</feature>
<accession>A0AAV7ECV7</accession>
<dbReference type="AlphaFoldDB" id="A0AAV7ECV7"/>
<name>A0AAV7ECV7_ARIFI</name>
<reference evidence="2 3" key="1">
    <citation type="submission" date="2021-07" db="EMBL/GenBank/DDBJ databases">
        <title>The Aristolochia fimbriata genome: insights into angiosperm evolution, floral development and chemical biosynthesis.</title>
        <authorList>
            <person name="Jiao Y."/>
        </authorList>
    </citation>
    <scope>NUCLEOTIDE SEQUENCE [LARGE SCALE GENOMIC DNA]</scope>
    <source>
        <strain evidence="2">IBCAS-2021</strain>
        <tissue evidence="2">Leaf</tissue>
    </source>
</reference>
<sequence length="183" mass="20894">MCFFTDVVYHEASFLAVNGDGVVIGVELGDDATATFRRIGKEKVGEEMNEERQKRRRRRRRWPYLASVGEDLCVVMRYMKKVAAGGGYRTIDFDVYFYDPGVEEWEHFPGCLDYTLFVGLGESLAIPAAATGWTPNCIYFSDVDRPPRAGEGDMGMYYFQDGYLEPHFVRHGAFGIWHLPTFT</sequence>
<evidence type="ECO:0000313" key="3">
    <source>
        <dbReference type="Proteomes" id="UP000825729"/>
    </source>
</evidence>
<dbReference type="EMBL" id="JAINDJ010000005">
    <property type="protein sequence ID" value="KAG9446226.1"/>
    <property type="molecule type" value="Genomic_DNA"/>
</dbReference>
<dbReference type="PANTHER" id="PTHR44259:SF114">
    <property type="entry name" value="OS06G0707300 PROTEIN"/>
    <property type="match status" value="1"/>
</dbReference>
<comment type="caution">
    <text evidence="2">The sequence shown here is derived from an EMBL/GenBank/DDBJ whole genome shotgun (WGS) entry which is preliminary data.</text>
</comment>
<dbReference type="Proteomes" id="UP000825729">
    <property type="component" value="Unassembled WGS sequence"/>
</dbReference>
<gene>
    <name evidence="2" type="ORF">H6P81_012354</name>
</gene>
<evidence type="ECO:0000259" key="1">
    <source>
        <dbReference type="Pfam" id="PF03478"/>
    </source>
</evidence>
<dbReference type="PANTHER" id="PTHR44259">
    <property type="entry name" value="OS07G0183000 PROTEIN-RELATED"/>
    <property type="match status" value="1"/>
</dbReference>
<proteinExistence type="predicted"/>
<dbReference type="InterPro" id="IPR005174">
    <property type="entry name" value="KIB1-4_b-propeller"/>
</dbReference>
<dbReference type="InterPro" id="IPR050942">
    <property type="entry name" value="F-box_BR-signaling"/>
</dbReference>
<organism evidence="2 3">
    <name type="scientific">Aristolochia fimbriata</name>
    <name type="common">White veined hardy Dutchman's pipe vine</name>
    <dbReference type="NCBI Taxonomy" id="158543"/>
    <lineage>
        <taxon>Eukaryota</taxon>
        <taxon>Viridiplantae</taxon>
        <taxon>Streptophyta</taxon>
        <taxon>Embryophyta</taxon>
        <taxon>Tracheophyta</taxon>
        <taxon>Spermatophyta</taxon>
        <taxon>Magnoliopsida</taxon>
        <taxon>Magnoliidae</taxon>
        <taxon>Piperales</taxon>
        <taxon>Aristolochiaceae</taxon>
        <taxon>Aristolochia</taxon>
    </lineage>
</organism>